<evidence type="ECO:0000313" key="9">
    <source>
        <dbReference type="EMBL" id="ASP46870.1"/>
    </source>
</evidence>
<feature type="transmembrane region" description="Helical" evidence="8">
    <location>
        <begin position="195"/>
        <end position="225"/>
    </location>
</feature>
<organism evidence="9 10">
    <name type="scientific">Cognaticolwellia beringensis</name>
    <dbReference type="NCBI Taxonomy" id="1967665"/>
    <lineage>
        <taxon>Bacteria</taxon>
        <taxon>Pseudomonadati</taxon>
        <taxon>Pseudomonadota</taxon>
        <taxon>Gammaproteobacteria</taxon>
        <taxon>Alteromonadales</taxon>
        <taxon>Colwelliaceae</taxon>
        <taxon>Cognaticolwellia</taxon>
    </lineage>
</organism>
<evidence type="ECO:0000256" key="4">
    <source>
        <dbReference type="ARBA" id="ARBA00022475"/>
    </source>
</evidence>
<keyword evidence="7 8" id="KW-0472">Membrane</keyword>
<sequence>MVIDPVLDMSLWITLCSVGFVAGLIDAIAGGGGMLTVPTLLTSGLPPHVALGTNKLAASFGSFTASFTFYRKNLFNPKYWRLAIIATAIGAILGTIIVNFLSVEFLDKYIPVLIVMTAIYTLFSKSVTSEIQGLPIKTINIKVKQVVQGLILGFYDGVAGPGTGAFWVSSSNAIYRINILLSSGLARSTNFVSNFFSLLTFIYLGHVNFVLGISMGIFIMLGAWVGAHWAIKFGSKFIRPVFITVVILMSINLAYQAWLS</sequence>
<evidence type="ECO:0000256" key="6">
    <source>
        <dbReference type="ARBA" id="ARBA00022989"/>
    </source>
</evidence>
<evidence type="ECO:0000256" key="3">
    <source>
        <dbReference type="ARBA" id="ARBA00022448"/>
    </source>
</evidence>
<reference evidence="9 10" key="1">
    <citation type="submission" date="2017-08" db="EMBL/GenBank/DDBJ databases">
        <title>Complete genome of Colwellia sp. NB097-1, a psychrophile bacterium ioslated from Bering Sea.</title>
        <authorList>
            <person name="Chen X."/>
        </authorList>
    </citation>
    <scope>NUCLEOTIDE SEQUENCE [LARGE SCALE GENOMIC DNA]</scope>
    <source>
        <strain evidence="9 10">NB097-1</strain>
    </source>
</reference>
<dbReference type="PANTHER" id="PTHR30269">
    <property type="entry name" value="TRANSMEMBRANE PROTEIN YFCA"/>
    <property type="match status" value="1"/>
</dbReference>
<feature type="transmembrane region" description="Helical" evidence="8">
    <location>
        <begin position="237"/>
        <end position="258"/>
    </location>
</feature>
<keyword evidence="6 8" id="KW-1133">Transmembrane helix</keyword>
<name>A0A222G514_9GAMM</name>
<feature type="transmembrane region" description="Helical" evidence="8">
    <location>
        <begin position="82"/>
        <end position="103"/>
    </location>
</feature>
<dbReference type="OrthoDB" id="554695at2"/>
<keyword evidence="5 8" id="KW-0812">Transmembrane</keyword>
<gene>
    <name evidence="9" type="ORF">B5D82_03210</name>
</gene>
<dbReference type="KEGG" id="cber:B5D82_03210"/>
<evidence type="ECO:0000256" key="7">
    <source>
        <dbReference type="ARBA" id="ARBA00023136"/>
    </source>
</evidence>
<keyword evidence="10" id="KW-1185">Reference proteome</keyword>
<feature type="transmembrane region" description="Helical" evidence="8">
    <location>
        <begin position="149"/>
        <end position="175"/>
    </location>
</feature>
<keyword evidence="4 8" id="KW-1003">Cell membrane</keyword>
<evidence type="ECO:0000256" key="8">
    <source>
        <dbReference type="RuleBase" id="RU363041"/>
    </source>
</evidence>
<proteinExistence type="inferred from homology"/>
<feature type="transmembrane region" description="Helical" evidence="8">
    <location>
        <begin position="12"/>
        <end position="37"/>
    </location>
</feature>
<comment type="subcellular location">
    <subcellularLocation>
        <location evidence="1 8">Cell membrane</location>
        <topology evidence="1 8">Multi-pass membrane protein</topology>
    </subcellularLocation>
</comment>
<dbReference type="PANTHER" id="PTHR30269:SF25">
    <property type="entry name" value="MEMBRANE TRANSPORTER PROTEIN-RELATED"/>
    <property type="match status" value="1"/>
</dbReference>
<evidence type="ECO:0000256" key="5">
    <source>
        <dbReference type="ARBA" id="ARBA00022692"/>
    </source>
</evidence>
<comment type="similarity">
    <text evidence="2 8">Belongs to the 4-toluene sulfonate uptake permease (TSUP) (TC 2.A.102) family.</text>
</comment>
<dbReference type="EMBL" id="CP020465">
    <property type="protein sequence ID" value="ASP46870.1"/>
    <property type="molecule type" value="Genomic_DNA"/>
</dbReference>
<dbReference type="RefSeq" id="WP_081149197.1">
    <property type="nucleotide sequence ID" value="NZ_CP020465.1"/>
</dbReference>
<dbReference type="Pfam" id="PF01925">
    <property type="entry name" value="TauE"/>
    <property type="match status" value="1"/>
</dbReference>
<dbReference type="Proteomes" id="UP000202259">
    <property type="component" value="Chromosome"/>
</dbReference>
<dbReference type="GO" id="GO:0005886">
    <property type="term" value="C:plasma membrane"/>
    <property type="evidence" value="ECO:0007669"/>
    <property type="project" value="UniProtKB-SubCell"/>
</dbReference>
<evidence type="ECO:0000313" key="10">
    <source>
        <dbReference type="Proteomes" id="UP000202259"/>
    </source>
</evidence>
<evidence type="ECO:0000256" key="1">
    <source>
        <dbReference type="ARBA" id="ARBA00004651"/>
    </source>
</evidence>
<accession>A0A222G514</accession>
<dbReference type="InterPro" id="IPR052017">
    <property type="entry name" value="TSUP"/>
</dbReference>
<dbReference type="AlphaFoldDB" id="A0A222G514"/>
<evidence type="ECO:0000256" key="2">
    <source>
        <dbReference type="ARBA" id="ARBA00009142"/>
    </source>
</evidence>
<protein>
    <recommendedName>
        <fullName evidence="8">Probable membrane transporter protein</fullName>
    </recommendedName>
</protein>
<keyword evidence="3" id="KW-0813">Transport</keyword>
<dbReference type="InterPro" id="IPR002781">
    <property type="entry name" value="TM_pro_TauE-like"/>
</dbReference>